<feature type="region of interest" description="Disordered" evidence="1">
    <location>
        <begin position="223"/>
        <end position="243"/>
    </location>
</feature>
<sequence length="427" mass="47248">MEERNYSHLGETLWCGRLENGLPVYVIPKPGFQKKFAFFATNYGGMDMNFRLDGMAHKTPAGVAHFLEHKMFDTKDGNALQTLASNGASPNAFTSWDLTGYYFESTDGFYENLKVLLSFVSQPWFTQESVDKEQGIIGQEIQMIEDDPEWMVLQNLLSSLYVNHPIQVSIAGSRASIAEITADTLYECHRAFYHPGNMVLCVCGDVEPEKVLSIAREVLPAQRGPKVERDHGPAEPEQAAGSEREQAMAVSVPICQIGFKADPAPAGEAHLKQEIVGELLSEALCGASSPLYARLYREGRINKSFSISYLAYTGCALLCAGGECKDSRALRDALLAEGQRIAREGIDEAFFQRLKKASYGSWVRALNSFETMCISQAQGHFAGVDYLTFPEVFQSVTVDDLQNAAKAWIRPERTALSVIRPKEEGQA</sequence>
<evidence type="ECO:0000313" key="5">
    <source>
        <dbReference type="Proteomes" id="UP000824192"/>
    </source>
</evidence>
<evidence type="ECO:0000259" key="3">
    <source>
        <dbReference type="Pfam" id="PF05193"/>
    </source>
</evidence>
<evidence type="ECO:0000313" key="4">
    <source>
        <dbReference type="EMBL" id="HIW94840.1"/>
    </source>
</evidence>
<accession>A0A9D1RWE0</accession>
<proteinExistence type="predicted"/>
<dbReference type="Pfam" id="PF05193">
    <property type="entry name" value="Peptidase_M16_C"/>
    <property type="match status" value="1"/>
</dbReference>
<reference evidence="4" key="1">
    <citation type="journal article" date="2021" name="PeerJ">
        <title>Extensive microbial diversity within the chicken gut microbiome revealed by metagenomics and culture.</title>
        <authorList>
            <person name="Gilroy R."/>
            <person name="Ravi A."/>
            <person name="Getino M."/>
            <person name="Pursley I."/>
            <person name="Horton D.L."/>
            <person name="Alikhan N.F."/>
            <person name="Baker D."/>
            <person name="Gharbi K."/>
            <person name="Hall N."/>
            <person name="Watson M."/>
            <person name="Adriaenssens E.M."/>
            <person name="Foster-Nyarko E."/>
            <person name="Jarju S."/>
            <person name="Secka A."/>
            <person name="Antonio M."/>
            <person name="Oren A."/>
            <person name="Chaudhuri R.R."/>
            <person name="La Ragione R."/>
            <person name="Hildebrand F."/>
            <person name="Pallen M.J."/>
        </authorList>
    </citation>
    <scope>NUCLEOTIDE SEQUENCE</scope>
    <source>
        <strain evidence="4">ChiGjej6B6-1540</strain>
    </source>
</reference>
<protein>
    <submittedName>
        <fullName evidence="4">Insulinase family protein</fullName>
    </submittedName>
</protein>
<dbReference type="InterPro" id="IPR011249">
    <property type="entry name" value="Metalloenz_LuxS/M16"/>
</dbReference>
<evidence type="ECO:0000256" key="1">
    <source>
        <dbReference type="SAM" id="MobiDB-lite"/>
    </source>
</evidence>
<dbReference type="PANTHER" id="PTHR11851:SF134">
    <property type="entry name" value="ZINC-DEPENDENT PROTEASE"/>
    <property type="match status" value="1"/>
</dbReference>
<feature type="domain" description="Peptidase M16 N-terminal" evidence="2">
    <location>
        <begin position="60"/>
        <end position="172"/>
    </location>
</feature>
<dbReference type="InterPro" id="IPR011765">
    <property type="entry name" value="Pept_M16_N"/>
</dbReference>
<gene>
    <name evidence="4" type="ORF">H9868_09940</name>
</gene>
<dbReference type="GO" id="GO:0046872">
    <property type="term" value="F:metal ion binding"/>
    <property type="evidence" value="ECO:0007669"/>
    <property type="project" value="InterPro"/>
</dbReference>
<dbReference type="InterPro" id="IPR050361">
    <property type="entry name" value="MPP/UQCRC_Complex"/>
</dbReference>
<organism evidence="4 5">
    <name type="scientific">Candidatus Flavonifractor merdipullorum</name>
    <dbReference type="NCBI Taxonomy" id="2838590"/>
    <lineage>
        <taxon>Bacteria</taxon>
        <taxon>Bacillati</taxon>
        <taxon>Bacillota</taxon>
        <taxon>Clostridia</taxon>
        <taxon>Eubacteriales</taxon>
        <taxon>Oscillospiraceae</taxon>
        <taxon>Flavonifractor</taxon>
    </lineage>
</organism>
<dbReference type="NCBIfam" id="NF047421">
    <property type="entry name" value="YfmH_fam"/>
    <property type="match status" value="1"/>
</dbReference>
<dbReference type="EMBL" id="DXGA01000215">
    <property type="protein sequence ID" value="HIW94840.1"/>
    <property type="molecule type" value="Genomic_DNA"/>
</dbReference>
<dbReference type="Pfam" id="PF00675">
    <property type="entry name" value="Peptidase_M16"/>
    <property type="match status" value="1"/>
</dbReference>
<name>A0A9D1RWE0_9FIRM</name>
<dbReference type="InterPro" id="IPR007863">
    <property type="entry name" value="Peptidase_M16_C"/>
</dbReference>
<dbReference type="SUPFAM" id="SSF63411">
    <property type="entry name" value="LuxS/MPP-like metallohydrolase"/>
    <property type="match status" value="2"/>
</dbReference>
<evidence type="ECO:0000259" key="2">
    <source>
        <dbReference type="Pfam" id="PF00675"/>
    </source>
</evidence>
<reference evidence="4" key="2">
    <citation type="submission" date="2021-04" db="EMBL/GenBank/DDBJ databases">
        <authorList>
            <person name="Gilroy R."/>
        </authorList>
    </citation>
    <scope>NUCLEOTIDE SEQUENCE</scope>
    <source>
        <strain evidence="4">ChiGjej6B6-1540</strain>
    </source>
</reference>
<dbReference type="Gene3D" id="3.30.830.10">
    <property type="entry name" value="Metalloenzyme, LuxS/M16 peptidase-like"/>
    <property type="match status" value="2"/>
</dbReference>
<feature type="domain" description="Peptidase M16 C-terminal" evidence="3">
    <location>
        <begin position="180"/>
        <end position="357"/>
    </location>
</feature>
<dbReference type="AlphaFoldDB" id="A0A9D1RWE0"/>
<comment type="caution">
    <text evidence="4">The sequence shown here is derived from an EMBL/GenBank/DDBJ whole genome shotgun (WGS) entry which is preliminary data.</text>
</comment>
<dbReference type="Proteomes" id="UP000824192">
    <property type="component" value="Unassembled WGS sequence"/>
</dbReference>
<feature type="compositionally biased region" description="Basic and acidic residues" evidence="1">
    <location>
        <begin position="225"/>
        <end position="234"/>
    </location>
</feature>
<dbReference type="PANTHER" id="PTHR11851">
    <property type="entry name" value="METALLOPROTEASE"/>
    <property type="match status" value="1"/>
</dbReference>